<evidence type="ECO:0000256" key="2">
    <source>
        <dbReference type="ARBA" id="ARBA00022676"/>
    </source>
</evidence>
<dbReference type="Proteomes" id="UP000177907">
    <property type="component" value="Unassembled WGS sequence"/>
</dbReference>
<keyword evidence="4" id="KW-1133">Transmembrane helix</keyword>
<proteinExistence type="inferred from homology"/>
<protein>
    <recommendedName>
        <fullName evidence="7">Glycosyltransferase 2-like domain-containing protein</fullName>
    </recommendedName>
</protein>
<keyword evidence="4" id="KW-0812">Transmembrane</keyword>
<comment type="caution">
    <text evidence="5">The sequence shown here is derived from an EMBL/GenBank/DDBJ whole genome shotgun (WGS) entry which is preliminary data.</text>
</comment>
<evidence type="ECO:0000313" key="6">
    <source>
        <dbReference type="Proteomes" id="UP000177907"/>
    </source>
</evidence>
<sequence>MSNQIQNLNAKVAIVYLVWSDEPSKFLARALEAIVKQNYARENLRLVVVYNSYKPDEVSQLSFIESEVLKNKNILPETVVLAQAKNLGFPAGNNVGLQWAIDNDCDYVFLHNADGFLAPDAINEMASAFASDKNIGQVQSLIRLYPETNLINSAGNNFHYLGIGYCANYRERVDKVILPTIKDIGYASGAATMLRVDLLKKFGKWHEEFYLYHEDTEYSLRLKINGFRVVLASQAEFFHEYTFSKNLEKFYWLERNRHALKYLFYKWPTLILTWPLEIVYNLGLMIVAGGGGWLSELLRVYRYWLSSKNWQIWRELRRNNLRTRKMSDRQLLAQVVATIGSAELVISAPLKFFVNAIFKLYYYFLRLIVWW</sequence>
<feature type="transmembrane region" description="Helical" evidence="4">
    <location>
        <begin position="331"/>
        <end position="364"/>
    </location>
</feature>
<evidence type="ECO:0008006" key="7">
    <source>
        <dbReference type="Google" id="ProtNLM"/>
    </source>
</evidence>
<organism evidence="5 6">
    <name type="scientific">Candidatus Magasanikbacteria bacterium RIFOXYC2_FULL_42_28</name>
    <dbReference type="NCBI Taxonomy" id="1798704"/>
    <lineage>
        <taxon>Bacteria</taxon>
        <taxon>Candidatus Magasanikiibacteriota</taxon>
    </lineage>
</organism>
<dbReference type="PANTHER" id="PTHR43179">
    <property type="entry name" value="RHAMNOSYLTRANSFERASE WBBL"/>
    <property type="match status" value="1"/>
</dbReference>
<evidence type="ECO:0000256" key="4">
    <source>
        <dbReference type="SAM" id="Phobius"/>
    </source>
</evidence>
<dbReference type="PANTHER" id="PTHR43179:SF12">
    <property type="entry name" value="GALACTOFURANOSYLTRANSFERASE GLFT2"/>
    <property type="match status" value="1"/>
</dbReference>
<evidence type="ECO:0000256" key="3">
    <source>
        <dbReference type="ARBA" id="ARBA00022679"/>
    </source>
</evidence>
<keyword evidence="4" id="KW-0472">Membrane</keyword>
<keyword evidence="2" id="KW-0328">Glycosyltransferase</keyword>
<dbReference type="InterPro" id="IPR029044">
    <property type="entry name" value="Nucleotide-diphossugar_trans"/>
</dbReference>
<reference evidence="5 6" key="1">
    <citation type="journal article" date="2016" name="Nat. Commun.">
        <title>Thousands of microbial genomes shed light on interconnected biogeochemical processes in an aquifer system.</title>
        <authorList>
            <person name="Anantharaman K."/>
            <person name="Brown C.T."/>
            <person name="Hug L.A."/>
            <person name="Sharon I."/>
            <person name="Castelle C.J."/>
            <person name="Probst A.J."/>
            <person name="Thomas B.C."/>
            <person name="Singh A."/>
            <person name="Wilkins M.J."/>
            <person name="Karaoz U."/>
            <person name="Brodie E.L."/>
            <person name="Williams K.H."/>
            <person name="Hubbard S.S."/>
            <person name="Banfield J.F."/>
        </authorList>
    </citation>
    <scope>NUCLEOTIDE SEQUENCE [LARGE SCALE GENOMIC DNA]</scope>
</reference>
<feature type="transmembrane region" description="Helical" evidence="4">
    <location>
        <begin position="278"/>
        <end position="298"/>
    </location>
</feature>
<dbReference type="Pfam" id="PF13641">
    <property type="entry name" value="Glyco_tranf_2_3"/>
    <property type="match status" value="1"/>
</dbReference>
<evidence type="ECO:0000313" key="5">
    <source>
        <dbReference type="EMBL" id="OGH88644.1"/>
    </source>
</evidence>
<dbReference type="STRING" id="1798704.A3J93_00935"/>
<dbReference type="AlphaFoldDB" id="A0A1F6NYB6"/>
<accession>A0A1F6NYB6</accession>
<comment type="similarity">
    <text evidence="1">Belongs to the glycosyltransferase 2 family.</text>
</comment>
<dbReference type="Gene3D" id="3.90.550.10">
    <property type="entry name" value="Spore Coat Polysaccharide Biosynthesis Protein SpsA, Chain A"/>
    <property type="match status" value="1"/>
</dbReference>
<dbReference type="SUPFAM" id="SSF53448">
    <property type="entry name" value="Nucleotide-diphospho-sugar transferases"/>
    <property type="match status" value="1"/>
</dbReference>
<keyword evidence="3" id="KW-0808">Transferase</keyword>
<dbReference type="EMBL" id="MFQZ01000001">
    <property type="protein sequence ID" value="OGH88644.1"/>
    <property type="molecule type" value="Genomic_DNA"/>
</dbReference>
<dbReference type="GO" id="GO:0016757">
    <property type="term" value="F:glycosyltransferase activity"/>
    <property type="evidence" value="ECO:0007669"/>
    <property type="project" value="UniProtKB-KW"/>
</dbReference>
<evidence type="ECO:0000256" key="1">
    <source>
        <dbReference type="ARBA" id="ARBA00006739"/>
    </source>
</evidence>
<name>A0A1F6NYB6_9BACT</name>
<gene>
    <name evidence="5" type="ORF">A3J93_00935</name>
</gene>